<evidence type="ECO:0000313" key="3">
    <source>
        <dbReference type="Proteomes" id="UP000565468"/>
    </source>
</evidence>
<keyword evidence="1" id="KW-0472">Membrane</keyword>
<keyword evidence="1" id="KW-0812">Transmembrane</keyword>
<feature type="transmembrane region" description="Helical" evidence="1">
    <location>
        <begin position="80"/>
        <end position="102"/>
    </location>
</feature>
<keyword evidence="1" id="KW-1133">Transmembrane helix</keyword>
<sequence length="105" mass="12138">MKQNTKSIVLLVTAACILMAVVDAVITPDYLYKSIIKVMLFLTLPVLYARISKEVSFRPLFRFEKKGLLFNWLNEKNGNIYASWMVHMCANLAINTIGFMLFEIW</sequence>
<evidence type="ECO:0000256" key="1">
    <source>
        <dbReference type="SAM" id="Phobius"/>
    </source>
</evidence>
<organism evidence="2 3">
    <name type="scientific">Paenibacillus lemnae</name>
    <dbReference type="NCBI Taxonomy" id="1330551"/>
    <lineage>
        <taxon>Bacteria</taxon>
        <taxon>Bacillati</taxon>
        <taxon>Bacillota</taxon>
        <taxon>Bacilli</taxon>
        <taxon>Bacillales</taxon>
        <taxon>Paenibacillaceae</taxon>
        <taxon>Paenibacillus</taxon>
    </lineage>
</organism>
<dbReference type="Proteomes" id="UP000565468">
    <property type="component" value="Unassembled WGS sequence"/>
</dbReference>
<name>A0A848M2D6_PAELE</name>
<evidence type="ECO:0000313" key="2">
    <source>
        <dbReference type="EMBL" id="NMO95148.1"/>
    </source>
</evidence>
<keyword evidence="3" id="KW-1185">Reference proteome</keyword>
<protein>
    <recommendedName>
        <fullName evidence="4">CPBP family intramembrane metalloprotease</fullName>
    </recommendedName>
</protein>
<dbReference type="RefSeq" id="WP_169503901.1">
    <property type="nucleotide sequence ID" value="NZ_JABBPN010000003.1"/>
</dbReference>
<evidence type="ECO:0008006" key="4">
    <source>
        <dbReference type="Google" id="ProtNLM"/>
    </source>
</evidence>
<proteinExistence type="predicted"/>
<accession>A0A848M2D6</accession>
<comment type="caution">
    <text evidence="2">The sequence shown here is derived from an EMBL/GenBank/DDBJ whole genome shotgun (WGS) entry which is preliminary data.</text>
</comment>
<gene>
    <name evidence="2" type="ORF">HII30_05015</name>
</gene>
<reference evidence="2 3" key="1">
    <citation type="submission" date="2020-04" db="EMBL/GenBank/DDBJ databases">
        <title>Paenibacillus algicola sp. nov., a novel marine bacterium producing alginate lyase.</title>
        <authorList>
            <person name="Huang H."/>
        </authorList>
    </citation>
    <scope>NUCLEOTIDE SEQUENCE [LARGE SCALE GENOMIC DNA]</scope>
    <source>
        <strain evidence="2 3">L7-75</strain>
    </source>
</reference>
<dbReference type="EMBL" id="JABBPN010000003">
    <property type="protein sequence ID" value="NMO95148.1"/>
    <property type="molecule type" value="Genomic_DNA"/>
</dbReference>
<feature type="transmembrane region" description="Helical" evidence="1">
    <location>
        <begin position="34"/>
        <end position="51"/>
    </location>
</feature>
<dbReference type="AlphaFoldDB" id="A0A848M2D6"/>